<keyword evidence="2" id="KW-1185">Reference proteome</keyword>
<proteinExistence type="predicted"/>
<evidence type="ECO:0000313" key="2">
    <source>
        <dbReference type="Proteomes" id="UP000546162"/>
    </source>
</evidence>
<accession>A0A7W7MB56</accession>
<dbReference type="Proteomes" id="UP000546162">
    <property type="component" value="Unassembled WGS sequence"/>
</dbReference>
<gene>
    <name evidence="1" type="ORF">BJY16_007131</name>
</gene>
<comment type="caution">
    <text evidence="1">The sequence shown here is derived from an EMBL/GenBank/DDBJ whole genome shotgun (WGS) entry which is preliminary data.</text>
</comment>
<reference evidence="1 2" key="1">
    <citation type="submission" date="2020-08" db="EMBL/GenBank/DDBJ databases">
        <title>Sequencing the genomes of 1000 actinobacteria strains.</title>
        <authorList>
            <person name="Klenk H.-P."/>
        </authorList>
    </citation>
    <scope>NUCLEOTIDE SEQUENCE [LARGE SCALE GENOMIC DNA]</scope>
    <source>
        <strain evidence="1 2">DSM 45809</strain>
    </source>
</reference>
<organism evidence="1 2">
    <name type="scientific">Actinoplanes octamycinicus</name>
    <dbReference type="NCBI Taxonomy" id="135948"/>
    <lineage>
        <taxon>Bacteria</taxon>
        <taxon>Bacillati</taxon>
        <taxon>Actinomycetota</taxon>
        <taxon>Actinomycetes</taxon>
        <taxon>Micromonosporales</taxon>
        <taxon>Micromonosporaceae</taxon>
        <taxon>Actinoplanes</taxon>
    </lineage>
</organism>
<evidence type="ECO:0000313" key="1">
    <source>
        <dbReference type="EMBL" id="MBB4743672.1"/>
    </source>
</evidence>
<dbReference type="EMBL" id="JACHNB010000001">
    <property type="protein sequence ID" value="MBB4743672.1"/>
    <property type="molecule type" value="Genomic_DNA"/>
</dbReference>
<dbReference type="RefSeq" id="WP_185043931.1">
    <property type="nucleotide sequence ID" value="NZ_BAABFG010000005.1"/>
</dbReference>
<sequence>MSLQSADPARRTRARVDRLLPGITALLTDGAQRQQIDEAAGRVLRAAGERPAVALLAEAGLDHQVVSHRMWAPLLGDGMAALTPARTTIGYVTAVRLRPVAGERATVRKATAAFLTRPEILRCRARLLAQIGDLPAGAADADWTTVLQLARHVWDGADSARQAAIDELASLYRAQIFAERFLGRDAVPVRLEAVHQATMPVRWNEAAAGRRPFPEVGAAGPYDADQDLSQNVLHRVFPAIRRIVLDVDVPDERWPIGEDGLDLVDLPTLDGRLRTGRAEWLIESELAAAGAVVTVDGPQREAERLLDRLPGTLPVVLRGPDNYLVLRDGGALADLRGEICKQGQAACLTARAQRTEAAYERFRQTVRRVVAALDETPLAAPPMASPREMAVRDLLGRIGAELSAMTDDVERGIAGPQATLADGITPYAALRQWITAQVYAWPQWPALLSALRNHVLAPGARYADELPSTPKPFESRFRAVVHELPEACARVVDAAVESWLRRWSVRAGPLKTEFFEVIAPLRDGPDETVSQLRRGVQFGWLAEVRPELPAAPDRAAILAAFPLDPDRDLPWHEGADDTGGHGRHLMTIMRIRRELVVAAQRLGEEQLAGALTGRVEAVRRKLRLQQQTQQHADAHVRALLGGGPATPGVAPQAAARRIEDLLDRADAEDER</sequence>
<name>A0A7W7MB56_9ACTN</name>
<protein>
    <submittedName>
        <fullName evidence="1">Uncharacterized protein</fullName>
    </submittedName>
</protein>
<dbReference type="AlphaFoldDB" id="A0A7W7MB56"/>